<proteinExistence type="predicted"/>
<reference evidence="1" key="1">
    <citation type="journal article" date="2015" name="Nature">
        <title>Complex archaea that bridge the gap between prokaryotes and eukaryotes.</title>
        <authorList>
            <person name="Spang A."/>
            <person name="Saw J.H."/>
            <person name="Jorgensen S.L."/>
            <person name="Zaremba-Niedzwiedzka K."/>
            <person name="Martijn J."/>
            <person name="Lind A.E."/>
            <person name="van Eijk R."/>
            <person name="Schleper C."/>
            <person name="Guy L."/>
            <person name="Ettema T.J."/>
        </authorList>
    </citation>
    <scope>NUCLEOTIDE SEQUENCE</scope>
</reference>
<gene>
    <name evidence="1" type="ORF">LCGC14_1052920</name>
</gene>
<accession>A0A0F9QUF2</accession>
<dbReference type="AlphaFoldDB" id="A0A0F9QUF2"/>
<dbReference type="EMBL" id="LAZR01004414">
    <property type="protein sequence ID" value="KKN08823.1"/>
    <property type="molecule type" value="Genomic_DNA"/>
</dbReference>
<comment type="caution">
    <text evidence="1">The sequence shown here is derived from an EMBL/GenBank/DDBJ whole genome shotgun (WGS) entry which is preliminary data.</text>
</comment>
<evidence type="ECO:0000313" key="1">
    <source>
        <dbReference type="EMBL" id="KKN08823.1"/>
    </source>
</evidence>
<organism evidence="1">
    <name type="scientific">marine sediment metagenome</name>
    <dbReference type="NCBI Taxonomy" id="412755"/>
    <lineage>
        <taxon>unclassified sequences</taxon>
        <taxon>metagenomes</taxon>
        <taxon>ecological metagenomes</taxon>
    </lineage>
</organism>
<protein>
    <submittedName>
        <fullName evidence="1">Uncharacterized protein</fullName>
    </submittedName>
</protein>
<name>A0A0F9QUF2_9ZZZZ</name>
<sequence>MTDRIDLLEQKVERIVIILEGEPVHDLDNNIIGREGGMVELGQRSAEQLLVIERQLGRIETGVNGHKPVWTRTQKIGATGIGATLLVGILSSAWSTIRIVATWIGQI</sequence>